<dbReference type="Gene3D" id="3.20.20.140">
    <property type="entry name" value="Metal-dependent hydrolases"/>
    <property type="match status" value="1"/>
</dbReference>
<organism evidence="2 3">
    <name type="scientific">Planctobacterium marinum</name>
    <dbReference type="NCBI Taxonomy" id="1631968"/>
    <lineage>
        <taxon>Bacteria</taxon>
        <taxon>Pseudomonadati</taxon>
        <taxon>Pseudomonadota</taxon>
        <taxon>Gammaproteobacteria</taxon>
        <taxon>Alteromonadales</taxon>
        <taxon>Alteromonadaceae</taxon>
        <taxon>Planctobacterium</taxon>
    </lineage>
</organism>
<feature type="chain" id="PRO_5041424406" description="Amidohydrolase-related domain-containing protein" evidence="1">
    <location>
        <begin position="22"/>
        <end position="565"/>
    </location>
</feature>
<name>A0AA48HN15_9ALTE</name>
<dbReference type="RefSeq" id="WP_338290719.1">
    <property type="nucleotide sequence ID" value="NZ_AP027272.1"/>
</dbReference>
<dbReference type="SUPFAM" id="SSF51556">
    <property type="entry name" value="Metallo-dependent hydrolases"/>
    <property type="match status" value="1"/>
</dbReference>
<dbReference type="PROSITE" id="PS51257">
    <property type="entry name" value="PROKAR_LIPOPROTEIN"/>
    <property type="match status" value="1"/>
</dbReference>
<keyword evidence="3" id="KW-1185">Reference proteome</keyword>
<dbReference type="KEGG" id="pmaw:MACH26_03800"/>
<evidence type="ECO:0008006" key="4">
    <source>
        <dbReference type="Google" id="ProtNLM"/>
    </source>
</evidence>
<keyword evidence="1" id="KW-0732">Signal</keyword>
<accession>A0AA48HN15</accession>
<evidence type="ECO:0000256" key="1">
    <source>
        <dbReference type="SAM" id="SignalP"/>
    </source>
</evidence>
<proteinExistence type="predicted"/>
<sequence>MNTEFNRRIALKMLASLMASAALSGCTSSQRESDCKNYQFAHFNAPNSDALKLTPVWDMHAHFFNATDLLTVQYIMGPVLNDYLGNSFPFTRVLLTRVASGILGVLLNKKEQIQASEELKWLNSSVACSPGAEYGKVSKEFFDVVSEEDHQKSLTTNREAPGMSFNALLNASARELQGGFEKSNKLRFQQNPEIEFTEDTILNAIVGNSIYEQQKGLKSRFRSYSRCPDDPGFFSRIFAFAGRALVRRSTNIQDYYDRYSREPLYNGAGVRHVMNIGCDFDFFLSDIGKLSFPHNQAISPIKDQIAVNEKLWEHTNGFAIPVLGVNPYKAFYDDDYCAQVDGALARGVYKGVKLYPSIGYSVTGKLRSKLHDFKFQGKGITELQLQKGINKLLDIVQNRKGYVTSHTTYSKGAESGAEALADSKYWGEVLKERPDLRVNFGHMGDTADRISDSWRTGFLDLMLKYDNVYADFGYHEYANYTKLKSDLQFLKNYQGMDSNKLFQRITYGSDWFMISKDKGANAYLCSTITNFRKAITENLLDEKDYQGVFYGNASQFLTGRGAIDV</sequence>
<gene>
    <name evidence="2" type="ORF">MACH26_03800</name>
</gene>
<dbReference type="InterPro" id="IPR032466">
    <property type="entry name" value="Metal_Hydrolase"/>
</dbReference>
<protein>
    <recommendedName>
        <fullName evidence="4">Amidohydrolase-related domain-containing protein</fullName>
    </recommendedName>
</protein>
<evidence type="ECO:0000313" key="3">
    <source>
        <dbReference type="Proteomes" id="UP001333710"/>
    </source>
</evidence>
<reference evidence="2" key="1">
    <citation type="submission" date="2023-01" db="EMBL/GenBank/DDBJ databases">
        <title>Complete genome sequence of Planctobacterium marinum strain Dej080120_11.</title>
        <authorList>
            <person name="Ueki S."/>
            <person name="Maruyama F."/>
        </authorList>
    </citation>
    <scope>NUCLEOTIDE SEQUENCE</scope>
    <source>
        <strain evidence="2">Dej080120_11</strain>
    </source>
</reference>
<evidence type="ECO:0000313" key="2">
    <source>
        <dbReference type="EMBL" id="BDX04859.1"/>
    </source>
</evidence>
<dbReference type="Proteomes" id="UP001333710">
    <property type="component" value="Chromosome"/>
</dbReference>
<feature type="signal peptide" evidence="1">
    <location>
        <begin position="1"/>
        <end position="21"/>
    </location>
</feature>
<dbReference type="AlphaFoldDB" id="A0AA48HN15"/>
<dbReference type="EMBL" id="AP027272">
    <property type="protein sequence ID" value="BDX04859.1"/>
    <property type="molecule type" value="Genomic_DNA"/>
</dbReference>